<gene>
    <name evidence="3" type="ORF">C5Y98_15895</name>
</gene>
<organism evidence="3 4">
    <name type="scientific">Blastopirellula marina</name>
    <dbReference type="NCBI Taxonomy" id="124"/>
    <lineage>
        <taxon>Bacteria</taxon>
        <taxon>Pseudomonadati</taxon>
        <taxon>Planctomycetota</taxon>
        <taxon>Planctomycetia</taxon>
        <taxon>Pirellulales</taxon>
        <taxon>Pirellulaceae</taxon>
        <taxon>Blastopirellula</taxon>
    </lineage>
</organism>
<proteinExistence type="predicted"/>
<feature type="chain" id="PRO_5015765551" description="TRASH domain-containing protein" evidence="2">
    <location>
        <begin position="19"/>
        <end position="103"/>
    </location>
</feature>
<sequence length="103" mass="10841">MRYLFASLALMGLVVGCAQTSTEPTSETSASTTANTHCPIMGGEVTADGGHTEWNGSTIGFCCPECQPKWEALSDEEKAEKLAAADHADADAHDHDHGGHEHS</sequence>
<evidence type="ECO:0000256" key="1">
    <source>
        <dbReference type="SAM" id="MobiDB-lite"/>
    </source>
</evidence>
<dbReference type="AlphaFoldDB" id="A0A2S8FPD8"/>
<name>A0A2S8FPD8_9BACT</name>
<dbReference type="OrthoDB" id="9799538at2"/>
<comment type="caution">
    <text evidence="3">The sequence shown here is derived from an EMBL/GenBank/DDBJ whole genome shotgun (WGS) entry which is preliminary data.</text>
</comment>
<feature type="signal peptide" evidence="2">
    <location>
        <begin position="1"/>
        <end position="18"/>
    </location>
</feature>
<evidence type="ECO:0008006" key="5">
    <source>
        <dbReference type="Google" id="ProtNLM"/>
    </source>
</evidence>
<accession>A0A2S8FPD8</accession>
<feature type="region of interest" description="Disordered" evidence="1">
    <location>
        <begin position="74"/>
        <end position="103"/>
    </location>
</feature>
<reference evidence="3 4" key="1">
    <citation type="submission" date="2018-02" db="EMBL/GenBank/DDBJ databases">
        <title>Comparative genomes isolates from brazilian mangrove.</title>
        <authorList>
            <person name="Araujo J.E."/>
            <person name="Taketani R.G."/>
            <person name="Silva M.C.P."/>
            <person name="Loureco M.V."/>
            <person name="Andreote F.D."/>
        </authorList>
    </citation>
    <scope>NUCLEOTIDE SEQUENCE [LARGE SCALE GENOMIC DNA]</scope>
    <source>
        <strain evidence="3 4">NAP PRIS-MGV</strain>
    </source>
</reference>
<evidence type="ECO:0000256" key="2">
    <source>
        <dbReference type="SAM" id="SignalP"/>
    </source>
</evidence>
<evidence type="ECO:0000313" key="4">
    <source>
        <dbReference type="Proteomes" id="UP000239388"/>
    </source>
</evidence>
<dbReference type="EMBL" id="PUIB01000017">
    <property type="protein sequence ID" value="PQO33714.1"/>
    <property type="molecule type" value="Genomic_DNA"/>
</dbReference>
<evidence type="ECO:0000313" key="3">
    <source>
        <dbReference type="EMBL" id="PQO33714.1"/>
    </source>
</evidence>
<dbReference type="RefSeq" id="WP_105355398.1">
    <property type="nucleotide sequence ID" value="NZ_PUIB01000017.1"/>
</dbReference>
<keyword evidence="2" id="KW-0732">Signal</keyword>
<feature type="compositionally biased region" description="Basic and acidic residues" evidence="1">
    <location>
        <begin position="75"/>
        <end position="103"/>
    </location>
</feature>
<dbReference type="Proteomes" id="UP000239388">
    <property type="component" value="Unassembled WGS sequence"/>
</dbReference>
<dbReference type="PROSITE" id="PS51257">
    <property type="entry name" value="PROKAR_LIPOPROTEIN"/>
    <property type="match status" value="1"/>
</dbReference>
<protein>
    <recommendedName>
        <fullName evidence="5">TRASH domain-containing protein</fullName>
    </recommendedName>
</protein>